<dbReference type="OrthoDB" id="7181295at2"/>
<dbReference type="Proteomes" id="UP000596977">
    <property type="component" value="Unassembled WGS sequence"/>
</dbReference>
<comment type="similarity">
    <text evidence="3 7">Belongs to the flagella basal body rod proteins family.</text>
</comment>
<evidence type="ECO:0000256" key="8">
    <source>
        <dbReference type="SAM" id="Coils"/>
    </source>
</evidence>
<keyword evidence="12" id="KW-1185">Reference proteome</keyword>
<dbReference type="InterPro" id="IPR053927">
    <property type="entry name" value="FlgK_helical"/>
</dbReference>
<dbReference type="SUPFAM" id="SSF64518">
    <property type="entry name" value="Phase 1 flagellin"/>
    <property type="match status" value="1"/>
</dbReference>
<evidence type="ECO:0000256" key="2">
    <source>
        <dbReference type="ARBA" id="ARBA00004613"/>
    </source>
</evidence>
<protein>
    <recommendedName>
        <fullName evidence="4 7">Flagellar hook-associated protein 1</fullName>
        <shortName evidence="7">HAP1</shortName>
    </recommendedName>
</protein>
<accession>A0A916RB84</accession>
<keyword evidence="5 7" id="KW-0964">Secreted</keyword>
<dbReference type="EMBL" id="BMKB01000002">
    <property type="protein sequence ID" value="GGA47576.1"/>
    <property type="molecule type" value="Genomic_DNA"/>
</dbReference>
<evidence type="ECO:0000256" key="1">
    <source>
        <dbReference type="ARBA" id="ARBA00004365"/>
    </source>
</evidence>
<evidence type="ECO:0000256" key="7">
    <source>
        <dbReference type="RuleBase" id="RU362065"/>
    </source>
</evidence>
<keyword evidence="6 7" id="KW-0975">Bacterial flagellum</keyword>
<evidence type="ECO:0000313" key="11">
    <source>
        <dbReference type="EMBL" id="GGA47576.1"/>
    </source>
</evidence>
<evidence type="ECO:0000259" key="9">
    <source>
        <dbReference type="Pfam" id="PF06429"/>
    </source>
</evidence>
<dbReference type="GO" id="GO:0005576">
    <property type="term" value="C:extracellular region"/>
    <property type="evidence" value="ECO:0007669"/>
    <property type="project" value="UniProtKB-SubCell"/>
</dbReference>
<evidence type="ECO:0000313" key="12">
    <source>
        <dbReference type="Proteomes" id="UP000596977"/>
    </source>
</evidence>
<proteinExistence type="inferred from homology"/>
<gene>
    <name evidence="7" type="primary">flgK</name>
    <name evidence="11" type="ORF">GCM10011499_16750</name>
</gene>
<feature type="domain" description="Flagellar hook-associated protein FlgK helical" evidence="10">
    <location>
        <begin position="102"/>
        <end position="313"/>
    </location>
</feature>
<evidence type="ECO:0000256" key="6">
    <source>
        <dbReference type="ARBA" id="ARBA00023143"/>
    </source>
</evidence>
<sequence>MGLSSALSNALAGMNVNQRGIDVVSRNVANQGTPGYHRQSLVLQETSFGASAGVRPASVSRAFDSALEKQHLVSVSSVGFYGVKASYLDRMQIELGRPGDPQSLDTLYSKFENALQAMATNPNDLGARAGVINAAQTLVEQLNLLTNQVQEMRRDVEYQMSNSVSELNTALKSLENINTQLKGQVQDPTARLAMLDERDRLVASISEKMEISVNYRDNGTVSLMTPNGVGLLDYTASQFSFVPTGAVSANDPDVVGQLMLRTPSGLEVDLVGQGLLTSGSLAGLAELRDKTLVDMQHQLDDIASALALAMNTAADPADDDLALDLFIDGANPYDENDIQGFAGRIRLNPDVIADPTLLVQYGPDISLGDQARPQFLLNNLKTMNFVSDHVSDIDNGGVRLSGRVGDLVSQMINHQGSIVANAQSKSSSAMYSLESVTMRMEEQYGVNIDEEMARLLQLQTAYSANARVISTVQELMNALLRM</sequence>
<dbReference type="PANTHER" id="PTHR30033:SF1">
    <property type="entry name" value="FLAGELLAR HOOK-ASSOCIATED PROTEIN 1"/>
    <property type="match status" value="1"/>
</dbReference>
<comment type="subcellular location">
    <subcellularLocation>
        <location evidence="1 7">Bacterial flagellum</location>
    </subcellularLocation>
    <subcellularLocation>
        <location evidence="2 7">Secreted</location>
    </subcellularLocation>
</comment>
<dbReference type="InterPro" id="IPR010930">
    <property type="entry name" value="Flg_bb/hook_C_dom"/>
</dbReference>
<dbReference type="PRINTS" id="PR01005">
    <property type="entry name" value="FLGHOOKAP1"/>
</dbReference>
<feature type="coiled-coil region" evidence="8">
    <location>
        <begin position="135"/>
        <end position="184"/>
    </location>
</feature>
<dbReference type="GO" id="GO:0044780">
    <property type="term" value="P:bacterial-type flagellum assembly"/>
    <property type="evidence" value="ECO:0007669"/>
    <property type="project" value="InterPro"/>
</dbReference>
<dbReference type="PANTHER" id="PTHR30033">
    <property type="entry name" value="FLAGELLAR HOOK-ASSOCIATED PROTEIN 1"/>
    <property type="match status" value="1"/>
</dbReference>
<dbReference type="InterPro" id="IPR002371">
    <property type="entry name" value="FlgK"/>
</dbReference>
<dbReference type="Pfam" id="PF06429">
    <property type="entry name" value="Flg_bbr_C"/>
    <property type="match status" value="1"/>
</dbReference>
<dbReference type="NCBIfam" id="TIGR02492">
    <property type="entry name" value="flgK_ends"/>
    <property type="match status" value="1"/>
</dbReference>
<dbReference type="RefSeq" id="WP_127073849.1">
    <property type="nucleotide sequence ID" value="NZ_BMKB01000002.1"/>
</dbReference>
<organism evidence="11 12">
    <name type="scientific">Pelagibacterium lentulum</name>
    <dbReference type="NCBI Taxonomy" id="2029865"/>
    <lineage>
        <taxon>Bacteria</taxon>
        <taxon>Pseudomonadati</taxon>
        <taxon>Pseudomonadota</taxon>
        <taxon>Alphaproteobacteria</taxon>
        <taxon>Hyphomicrobiales</taxon>
        <taxon>Devosiaceae</taxon>
        <taxon>Pelagibacterium</taxon>
    </lineage>
</organism>
<evidence type="ECO:0000256" key="3">
    <source>
        <dbReference type="ARBA" id="ARBA00009677"/>
    </source>
</evidence>
<name>A0A916RB84_9HYPH</name>
<evidence type="ECO:0000256" key="5">
    <source>
        <dbReference type="ARBA" id="ARBA00022525"/>
    </source>
</evidence>
<feature type="domain" description="Flagellar basal-body/hook protein C-terminal" evidence="9">
    <location>
        <begin position="442"/>
        <end position="482"/>
    </location>
</feature>
<reference evidence="11 12" key="1">
    <citation type="journal article" date="2014" name="Int. J. Syst. Evol. Microbiol.">
        <title>Complete genome sequence of Corynebacterium casei LMG S-19264T (=DSM 44701T), isolated from a smear-ripened cheese.</title>
        <authorList>
            <consortium name="US DOE Joint Genome Institute (JGI-PGF)"/>
            <person name="Walter F."/>
            <person name="Albersmeier A."/>
            <person name="Kalinowski J."/>
            <person name="Ruckert C."/>
        </authorList>
    </citation>
    <scope>NUCLEOTIDE SEQUENCE [LARGE SCALE GENOMIC DNA]</scope>
    <source>
        <strain evidence="11 12">CGMCC 1.15896</strain>
    </source>
</reference>
<keyword evidence="8" id="KW-0175">Coiled coil</keyword>
<evidence type="ECO:0000259" key="10">
    <source>
        <dbReference type="Pfam" id="PF22638"/>
    </source>
</evidence>
<comment type="caution">
    <text evidence="11">The sequence shown here is derived from an EMBL/GenBank/DDBJ whole genome shotgun (WGS) entry which is preliminary data.</text>
</comment>
<dbReference type="GO" id="GO:0009424">
    <property type="term" value="C:bacterial-type flagellum hook"/>
    <property type="evidence" value="ECO:0007669"/>
    <property type="project" value="UniProtKB-UniRule"/>
</dbReference>
<dbReference type="GO" id="GO:0005198">
    <property type="term" value="F:structural molecule activity"/>
    <property type="evidence" value="ECO:0007669"/>
    <property type="project" value="UniProtKB-UniRule"/>
</dbReference>
<evidence type="ECO:0000256" key="4">
    <source>
        <dbReference type="ARBA" id="ARBA00016244"/>
    </source>
</evidence>
<dbReference type="AlphaFoldDB" id="A0A916RB84"/>
<dbReference type="Pfam" id="PF22638">
    <property type="entry name" value="FlgK_D1"/>
    <property type="match status" value="1"/>
</dbReference>